<dbReference type="PANTHER" id="PTHR47823:SF9">
    <property type="entry name" value="CHROMOSOME UNDETERMINED SCAFFOLD_10, WHOLE GENOME SHOTGUN SEQUENCE"/>
    <property type="match status" value="1"/>
</dbReference>
<dbReference type="PANTHER" id="PTHR47823">
    <property type="entry name" value="ION_TRANS DOMAIN-CONTAINING PROTEIN"/>
    <property type="match status" value="1"/>
</dbReference>
<evidence type="ECO:0000313" key="7">
    <source>
        <dbReference type="EMBL" id="CAJ1386971.1"/>
    </source>
</evidence>
<evidence type="ECO:0000256" key="2">
    <source>
        <dbReference type="ARBA" id="ARBA00022692"/>
    </source>
</evidence>
<organism evidence="7 8">
    <name type="scientific">Effrenium voratum</name>
    <dbReference type="NCBI Taxonomy" id="2562239"/>
    <lineage>
        <taxon>Eukaryota</taxon>
        <taxon>Sar</taxon>
        <taxon>Alveolata</taxon>
        <taxon>Dinophyceae</taxon>
        <taxon>Suessiales</taxon>
        <taxon>Symbiodiniaceae</taxon>
        <taxon>Effrenium</taxon>
    </lineage>
</organism>
<dbReference type="Proteomes" id="UP001178507">
    <property type="component" value="Unassembled WGS sequence"/>
</dbReference>
<dbReference type="InterPro" id="IPR018490">
    <property type="entry name" value="cNMP-bd_dom_sf"/>
</dbReference>
<reference evidence="7" key="1">
    <citation type="submission" date="2023-08" db="EMBL/GenBank/DDBJ databases">
        <authorList>
            <person name="Chen Y."/>
            <person name="Shah S."/>
            <person name="Dougan E. K."/>
            <person name="Thang M."/>
            <person name="Chan C."/>
        </authorList>
    </citation>
    <scope>NUCLEOTIDE SEQUENCE</scope>
</reference>
<keyword evidence="4 5" id="KW-0472">Membrane</keyword>
<dbReference type="SUPFAM" id="SSF51206">
    <property type="entry name" value="cAMP-binding domain-like"/>
    <property type="match status" value="1"/>
</dbReference>
<evidence type="ECO:0000256" key="4">
    <source>
        <dbReference type="ARBA" id="ARBA00023136"/>
    </source>
</evidence>
<sequence length="481" mass="55607">MTLRTINFNELAHQKYPGKQWTEVPVGDQVELLREALKARVLVIDPHSVYMKFWDLILVICLVYTALVTPYEIAFIPPGNQFLAVLNRIVDVIFIKDMVMQFFMKVERNTRQGKIWVRDRCQVAQLYARTWFLIDLASVLPYDDLTDQMQADGIHSVKILRTIRVLRLVKLLRILKASRMVKRWENRIALKSTNLYLIKFSVLIILSCHWMACLWGFLGLLEGSLLQCRMELAADDPLLLLHPTAKYFLSDTSGLDPNDPSAWPGDSWVVRWAQSRTPGSPADPCDTGMIYVAALYWSVMTMTSVGYGDILPYTPAEYVACTSCMMISSIVWAYIIGAACAVMSKMDPELSEFERRIDDFNAMAQDQDLPQHIRWRGREYIREQRFHMHYLRNIDAWEGLGTDLRGTVARQMASHYINHIWFFKGTKAQFREDCAKNFVPHFFERREVIEMPAQLAVVERGAVGRLGRILVPWGYWGEETC</sequence>
<dbReference type="AlphaFoldDB" id="A0AA36MUX9"/>
<dbReference type="Pfam" id="PF00520">
    <property type="entry name" value="Ion_trans"/>
    <property type="match status" value="1"/>
</dbReference>
<evidence type="ECO:0000256" key="1">
    <source>
        <dbReference type="ARBA" id="ARBA00004141"/>
    </source>
</evidence>
<evidence type="ECO:0000313" key="8">
    <source>
        <dbReference type="Proteomes" id="UP001178507"/>
    </source>
</evidence>
<keyword evidence="2 5" id="KW-0812">Transmembrane</keyword>
<evidence type="ECO:0000256" key="5">
    <source>
        <dbReference type="SAM" id="Phobius"/>
    </source>
</evidence>
<comment type="caution">
    <text evidence="7">The sequence shown here is derived from an EMBL/GenBank/DDBJ whole genome shotgun (WGS) entry which is preliminary data.</text>
</comment>
<evidence type="ECO:0000259" key="6">
    <source>
        <dbReference type="Pfam" id="PF00520"/>
    </source>
</evidence>
<gene>
    <name evidence="7" type="ORF">EVOR1521_LOCUS13134</name>
</gene>
<keyword evidence="8" id="KW-1185">Reference proteome</keyword>
<proteinExistence type="predicted"/>
<feature type="transmembrane region" description="Helical" evidence="5">
    <location>
        <begin position="196"/>
        <end position="217"/>
    </location>
</feature>
<dbReference type="GO" id="GO:0016020">
    <property type="term" value="C:membrane"/>
    <property type="evidence" value="ECO:0007669"/>
    <property type="project" value="UniProtKB-SubCell"/>
</dbReference>
<dbReference type="GO" id="GO:0005249">
    <property type="term" value="F:voltage-gated potassium channel activity"/>
    <property type="evidence" value="ECO:0007669"/>
    <property type="project" value="InterPro"/>
</dbReference>
<keyword evidence="3 5" id="KW-1133">Transmembrane helix</keyword>
<dbReference type="InterPro" id="IPR005821">
    <property type="entry name" value="Ion_trans_dom"/>
</dbReference>
<name>A0AA36MUX9_9DINO</name>
<protein>
    <recommendedName>
        <fullName evidence="6">Ion transport domain-containing protein</fullName>
    </recommendedName>
</protein>
<dbReference type="SUPFAM" id="SSF81324">
    <property type="entry name" value="Voltage-gated potassium channels"/>
    <property type="match status" value="1"/>
</dbReference>
<feature type="transmembrane region" description="Helical" evidence="5">
    <location>
        <begin position="56"/>
        <end position="76"/>
    </location>
</feature>
<feature type="domain" description="Ion transport" evidence="6">
    <location>
        <begin position="52"/>
        <end position="338"/>
    </location>
</feature>
<feature type="transmembrane region" description="Helical" evidence="5">
    <location>
        <begin position="319"/>
        <end position="344"/>
    </location>
</feature>
<feature type="transmembrane region" description="Helical" evidence="5">
    <location>
        <begin position="288"/>
        <end position="307"/>
    </location>
</feature>
<accession>A0AA36MUX9</accession>
<dbReference type="EMBL" id="CAUJNA010001446">
    <property type="protein sequence ID" value="CAJ1386971.1"/>
    <property type="molecule type" value="Genomic_DNA"/>
</dbReference>
<comment type="subcellular location">
    <subcellularLocation>
        <location evidence="1">Membrane</location>
        <topology evidence="1">Multi-pass membrane protein</topology>
    </subcellularLocation>
</comment>
<evidence type="ECO:0000256" key="3">
    <source>
        <dbReference type="ARBA" id="ARBA00022989"/>
    </source>
</evidence>
<dbReference type="Gene3D" id="1.10.287.70">
    <property type="match status" value="1"/>
</dbReference>
<dbReference type="PRINTS" id="PR01463">
    <property type="entry name" value="EAGCHANLFMLY"/>
</dbReference>
<dbReference type="InterPro" id="IPR003938">
    <property type="entry name" value="K_chnl_volt-dep_EAG/ELK/ERG"/>
</dbReference>